<proteinExistence type="inferred from homology"/>
<evidence type="ECO:0000313" key="9">
    <source>
        <dbReference type="EMBL" id="RAK57138.1"/>
    </source>
</evidence>
<comment type="caution">
    <text evidence="9">The sequence shown here is derived from an EMBL/GenBank/DDBJ whole genome shotgun (WGS) entry which is preliminary data.</text>
</comment>
<evidence type="ECO:0000256" key="7">
    <source>
        <dbReference type="PROSITE-ProRule" id="PRU01016"/>
    </source>
</evidence>
<evidence type="ECO:0000256" key="8">
    <source>
        <dbReference type="RuleBase" id="RU000416"/>
    </source>
</evidence>
<comment type="similarity">
    <text evidence="7 8">Belongs to the class I-like SAM-binding methyltransferase superfamily. C5-methyltransferase family.</text>
</comment>
<dbReference type="NCBIfam" id="TIGR00675">
    <property type="entry name" value="dcm"/>
    <property type="match status" value="1"/>
</dbReference>
<dbReference type="PANTHER" id="PTHR46098">
    <property type="entry name" value="TRNA (CYTOSINE(38)-C(5))-METHYLTRANSFERASE"/>
    <property type="match status" value="1"/>
</dbReference>
<evidence type="ECO:0000256" key="2">
    <source>
        <dbReference type="ARBA" id="ARBA00022603"/>
    </source>
</evidence>
<evidence type="ECO:0000256" key="3">
    <source>
        <dbReference type="ARBA" id="ARBA00022679"/>
    </source>
</evidence>
<dbReference type="PRINTS" id="PR00105">
    <property type="entry name" value="C5METTRFRASE"/>
</dbReference>
<organism evidence="9 10">
    <name type="scientific">Phenylobacterium deserti</name>
    <dbReference type="NCBI Taxonomy" id="1914756"/>
    <lineage>
        <taxon>Bacteria</taxon>
        <taxon>Pseudomonadati</taxon>
        <taxon>Pseudomonadota</taxon>
        <taxon>Alphaproteobacteria</taxon>
        <taxon>Caulobacterales</taxon>
        <taxon>Caulobacteraceae</taxon>
        <taxon>Phenylobacterium</taxon>
    </lineage>
</organism>
<dbReference type="EC" id="2.1.1.37" evidence="1"/>
<evidence type="ECO:0000256" key="6">
    <source>
        <dbReference type="ARBA" id="ARBA00047422"/>
    </source>
</evidence>
<protein>
    <recommendedName>
        <fullName evidence="1">DNA (cytosine-5-)-methyltransferase</fullName>
        <ecNumber evidence="1">2.1.1.37</ecNumber>
    </recommendedName>
</protein>
<dbReference type="Proteomes" id="UP000249725">
    <property type="component" value="Unassembled WGS sequence"/>
</dbReference>
<evidence type="ECO:0000256" key="1">
    <source>
        <dbReference type="ARBA" id="ARBA00011975"/>
    </source>
</evidence>
<dbReference type="Gene3D" id="3.40.50.150">
    <property type="entry name" value="Vaccinia Virus protein VP39"/>
    <property type="match status" value="1"/>
</dbReference>
<dbReference type="EMBL" id="QFYR01000001">
    <property type="protein sequence ID" value="RAK57138.1"/>
    <property type="molecule type" value="Genomic_DNA"/>
</dbReference>
<dbReference type="GO" id="GO:0003886">
    <property type="term" value="F:DNA (cytosine-5-)-methyltransferase activity"/>
    <property type="evidence" value="ECO:0007669"/>
    <property type="project" value="UniProtKB-EC"/>
</dbReference>
<dbReference type="OrthoDB" id="9813719at2"/>
<dbReference type="PANTHER" id="PTHR46098:SF1">
    <property type="entry name" value="TRNA (CYTOSINE(38)-C(5))-METHYLTRANSFERASE"/>
    <property type="match status" value="1"/>
</dbReference>
<dbReference type="InterPro" id="IPR050750">
    <property type="entry name" value="C5-MTase"/>
</dbReference>
<evidence type="ECO:0000313" key="10">
    <source>
        <dbReference type="Proteomes" id="UP000249725"/>
    </source>
</evidence>
<dbReference type="GO" id="GO:0009307">
    <property type="term" value="P:DNA restriction-modification system"/>
    <property type="evidence" value="ECO:0007669"/>
    <property type="project" value="UniProtKB-KW"/>
</dbReference>
<dbReference type="GO" id="GO:0032259">
    <property type="term" value="P:methylation"/>
    <property type="evidence" value="ECO:0007669"/>
    <property type="project" value="UniProtKB-KW"/>
</dbReference>
<reference evidence="10" key="1">
    <citation type="submission" date="2018-05" db="EMBL/GenBank/DDBJ databases">
        <authorList>
            <person name="Li X."/>
        </authorList>
    </citation>
    <scope>NUCLEOTIDE SEQUENCE [LARGE SCALE GENOMIC DNA]</scope>
    <source>
        <strain evidence="10">YIM 73061</strain>
    </source>
</reference>
<dbReference type="InterPro" id="IPR001525">
    <property type="entry name" value="C5_MeTfrase"/>
</dbReference>
<keyword evidence="4 7" id="KW-0949">S-adenosyl-L-methionine</keyword>
<dbReference type="AlphaFoldDB" id="A0A328AWA8"/>
<evidence type="ECO:0000256" key="4">
    <source>
        <dbReference type="ARBA" id="ARBA00022691"/>
    </source>
</evidence>
<evidence type="ECO:0000256" key="5">
    <source>
        <dbReference type="ARBA" id="ARBA00022747"/>
    </source>
</evidence>
<dbReference type="PROSITE" id="PS51679">
    <property type="entry name" value="SAM_MT_C5"/>
    <property type="match status" value="1"/>
</dbReference>
<dbReference type="Pfam" id="PF00145">
    <property type="entry name" value="DNA_methylase"/>
    <property type="match status" value="1"/>
</dbReference>
<sequence length="378" mass="40681">MSRAPLSFYEFFAGGGMARLGLGEGWSCLFANDFDAAKAATYRANYPDAETHLVQGDVWKLEPADLPGRADLAWASSPCQDFSLAGGRAGLAGGRSSAFFGFWRLMEALDEEGRAPRTIVIENVSGLLTSHGGDDFAALGAALAKRGYSFGALEIDAAAFLPQSRPRVFVIATRQAPPAHLVGDSPFRTRAVRAAAERLTPELAARWIDWSLPAPPARNTDLAAVLEDDAQVAWHDPSRTAAWLDLLSPLHRAKLEAAKASGRRTVGGVFRRMRIEDGRRVQRAELRFDGLAGCLRTPRGGSSRQVVVVVEGERVRTRLLTAREAARLMGLPDSYRLPKATTTALHVAGDGVAAPVVRWLAERLLEPLLAPPAALAAE</sequence>
<feature type="active site" evidence="7">
    <location>
        <position position="79"/>
    </location>
</feature>
<gene>
    <name evidence="9" type="ORF">DJ018_04055</name>
</gene>
<accession>A0A328AWA8</accession>
<dbReference type="Gene3D" id="3.90.120.10">
    <property type="entry name" value="DNA Methylase, subunit A, domain 2"/>
    <property type="match status" value="1"/>
</dbReference>
<keyword evidence="10" id="KW-1185">Reference proteome</keyword>
<keyword evidence="3 7" id="KW-0808">Transferase</keyword>
<dbReference type="RefSeq" id="WP_111513590.1">
    <property type="nucleotide sequence ID" value="NZ_QFYR01000001.1"/>
</dbReference>
<keyword evidence="2 7" id="KW-0489">Methyltransferase</keyword>
<comment type="catalytic activity">
    <reaction evidence="6">
        <text>a 2'-deoxycytidine in DNA + S-adenosyl-L-methionine = a 5-methyl-2'-deoxycytidine in DNA + S-adenosyl-L-homocysteine + H(+)</text>
        <dbReference type="Rhea" id="RHEA:13681"/>
        <dbReference type="Rhea" id="RHEA-COMP:11369"/>
        <dbReference type="Rhea" id="RHEA-COMP:11370"/>
        <dbReference type="ChEBI" id="CHEBI:15378"/>
        <dbReference type="ChEBI" id="CHEBI:57856"/>
        <dbReference type="ChEBI" id="CHEBI:59789"/>
        <dbReference type="ChEBI" id="CHEBI:85452"/>
        <dbReference type="ChEBI" id="CHEBI:85454"/>
        <dbReference type="EC" id="2.1.1.37"/>
    </reaction>
</comment>
<dbReference type="InterPro" id="IPR029063">
    <property type="entry name" value="SAM-dependent_MTases_sf"/>
</dbReference>
<dbReference type="SUPFAM" id="SSF53335">
    <property type="entry name" value="S-adenosyl-L-methionine-dependent methyltransferases"/>
    <property type="match status" value="1"/>
</dbReference>
<keyword evidence="5" id="KW-0680">Restriction system</keyword>
<name>A0A328AWA8_9CAUL</name>